<evidence type="ECO:0000256" key="1">
    <source>
        <dbReference type="SAM" id="MobiDB-lite"/>
    </source>
</evidence>
<protein>
    <submittedName>
        <fullName evidence="2">Uncharacterized protein</fullName>
    </submittedName>
</protein>
<comment type="caution">
    <text evidence="2">The sequence shown here is derived from an EMBL/GenBank/DDBJ whole genome shotgun (WGS) entry which is preliminary data.</text>
</comment>
<reference evidence="3" key="1">
    <citation type="journal article" date="2019" name="Int. J. Syst. Evol. Microbiol.">
        <title>The Global Catalogue of Microorganisms (GCM) 10K type strain sequencing project: providing services to taxonomists for standard genome sequencing and annotation.</title>
        <authorList>
            <consortium name="The Broad Institute Genomics Platform"/>
            <consortium name="The Broad Institute Genome Sequencing Center for Infectious Disease"/>
            <person name="Wu L."/>
            <person name="Ma J."/>
        </authorList>
    </citation>
    <scope>NUCLEOTIDE SEQUENCE [LARGE SCALE GENOMIC DNA]</scope>
    <source>
        <strain evidence="3">CGMCC 1.15353</strain>
    </source>
</reference>
<dbReference type="EMBL" id="BMIN01000003">
    <property type="protein sequence ID" value="GGD05289.1"/>
    <property type="molecule type" value="Genomic_DNA"/>
</dbReference>
<evidence type="ECO:0000313" key="2">
    <source>
        <dbReference type="EMBL" id="GGD05289.1"/>
    </source>
</evidence>
<evidence type="ECO:0000313" key="3">
    <source>
        <dbReference type="Proteomes" id="UP000642571"/>
    </source>
</evidence>
<accession>A0ABQ1PW91</accession>
<dbReference type="RefSeq" id="WP_188651724.1">
    <property type="nucleotide sequence ID" value="NZ_BMIN01000003.1"/>
</dbReference>
<organism evidence="2 3">
    <name type="scientific">Pontibacillus salipaludis</name>
    <dbReference type="NCBI Taxonomy" id="1697394"/>
    <lineage>
        <taxon>Bacteria</taxon>
        <taxon>Bacillati</taxon>
        <taxon>Bacillota</taxon>
        <taxon>Bacilli</taxon>
        <taxon>Bacillales</taxon>
        <taxon>Bacillaceae</taxon>
        <taxon>Pontibacillus</taxon>
    </lineage>
</organism>
<gene>
    <name evidence="2" type="ORF">GCM10011389_10990</name>
</gene>
<proteinExistence type="predicted"/>
<dbReference type="Proteomes" id="UP000642571">
    <property type="component" value="Unassembled WGS sequence"/>
</dbReference>
<sequence length="65" mass="7588">MSDQFRAQLKKYKKKHGIKTPTTKTPNKQQVRKRTEDFSHGDIEELMGINRTTYKRGPGGAIRRK</sequence>
<keyword evidence="3" id="KW-1185">Reference proteome</keyword>
<feature type="region of interest" description="Disordered" evidence="1">
    <location>
        <begin position="11"/>
        <end position="39"/>
    </location>
</feature>
<name>A0ABQ1PW91_9BACI</name>